<organism evidence="12 13">
    <name type="scientific">Ridgeia piscesae</name>
    <name type="common">Tubeworm</name>
    <dbReference type="NCBI Taxonomy" id="27915"/>
    <lineage>
        <taxon>Eukaryota</taxon>
        <taxon>Metazoa</taxon>
        <taxon>Spiralia</taxon>
        <taxon>Lophotrochozoa</taxon>
        <taxon>Annelida</taxon>
        <taxon>Polychaeta</taxon>
        <taxon>Sedentaria</taxon>
        <taxon>Canalipalpata</taxon>
        <taxon>Sabellida</taxon>
        <taxon>Siboglinidae</taxon>
        <taxon>Ridgeia</taxon>
    </lineage>
</organism>
<keyword evidence="8 9" id="KW-0807">Transducer</keyword>
<keyword evidence="4 10" id="KW-1133">Transmembrane helix</keyword>
<dbReference type="GO" id="GO:0004930">
    <property type="term" value="F:G protein-coupled receptor activity"/>
    <property type="evidence" value="ECO:0007669"/>
    <property type="project" value="UniProtKB-KW"/>
</dbReference>
<feature type="domain" description="G-protein coupled receptors family 1 profile" evidence="11">
    <location>
        <begin position="42"/>
        <end position="296"/>
    </location>
</feature>
<dbReference type="PROSITE" id="PS50262">
    <property type="entry name" value="G_PROTEIN_RECEP_F1_2"/>
    <property type="match status" value="1"/>
</dbReference>
<dbReference type="CDD" id="cd00637">
    <property type="entry name" value="7tm_classA_rhodopsin-like"/>
    <property type="match status" value="1"/>
</dbReference>
<protein>
    <recommendedName>
        <fullName evidence="11">G-protein coupled receptors family 1 profile domain-containing protein</fullName>
    </recommendedName>
</protein>
<evidence type="ECO:0000313" key="13">
    <source>
        <dbReference type="Proteomes" id="UP001209878"/>
    </source>
</evidence>
<dbReference type="SUPFAM" id="SSF81321">
    <property type="entry name" value="Family A G protein-coupled receptor-like"/>
    <property type="match status" value="1"/>
</dbReference>
<dbReference type="Proteomes" id="UP001209878">
    <property type="component" value="Unassembled WGS sequence"/>
</dbReference>
<comment type="similarity">
    <text evidence="9">Belongs to the G-protein coupled receptor 1 family.</text>
</comment>
<feature type="transmembrane region" description="Helical" evidence="10">
    <location>
        <begin position="106"/>
        <end position="130"/>
    </location>
</feature>
<evidence type="ECO:0000256" key="3">
    <source>
        <dbReference type="ARBA" id="ARBA00022692"/>
    </source>
</evidence>
<dbReference type="PRINTS" id="PR00237">
    <property type="entry name" value="GPCRRHODOPSN"/>
</dbReference>
<keyword evidence="2" id="KW-1003">Cell membrane</keyword>
<dbReference type="EMBL" id="JAODUO010000338">
    <property type="protein sequence ID" value="KAK2182733.1"/>
    <property type="molecule type" value="Genomic_DNA"/>
</dbReference>
<feature type="transmembrane region" description="Helical" evidence="10">
    <location>
        <begin position="142"/>
        <end position="162"/>
    </location>
</feature>
<feature type="transmembrane region" description="Helical" evidence="10">
    <location>
        <begin position="194"/>
        <end position="217"/>
    </location>
</feature>
<evidence type="ECO:0000256" key="5">
    <source>
        <dbReference type="ARBA" id="ARBA00023040"/>
    </source>
</evidence>
<proteinExistence type="inferred from homology"/>
<dbReference type="InterPro" id="IPR017452">
    <property type="entry name" value="GPCR_Rhodpsn_7TM"/>
</dbReference>
<dbReference type="PANTHER" id="PTHR24228:SF75">
    <property type="entry name" value="G-PROTEIN COUPLED RECEPTORS FAMILY 1 PROFILE DOMAIN-CONTAINING PROTEIN"/>
    <property type="match status" value="1"/>
</dbReference>
<feature type="transmembrane region" description="Helical" evidence="10">
    <location>
        <begin position="279"/>
        <end position="299"/>
    </location>
</feature>
<dbReference type="Pfam" id="PF00001">
    <property type="entry name" value="7tm_1"/>
    <property type="match status" value="1"/>
</dbReference>
<feature type="transmembrane region" description="Helical" evidence="10">
    <location>
        <begin position="25"/>
        <end position="53"/>
    </location>
</feature>
<evidence type="ECO:0000256" key="10">
    <source>
        <dbReference type="SAM" id="Phobius"/>
    </source>
</evidence>
<dbReference type="AlphaFoldDB" id="A0AAD9L3K0"/>
<evidence type="ECO:0000259" key="11">
    <source>
        <dbReference type="PROSITE" id="PS50262"/>
    </source>
</evidence>
<keyword evidence="6 10" id="KW-0472">Membrane</keyword>
<keyword evidence="5 9" id="KW-0297">G-protein coupled receptor</keyword>
<dbReference type="PANTHER" id="PTHR24228">
    <property type="entry name" value="B2 BRADYKININ RECEPTOR/ANGIOTENSIN II RECEPTOR"/>
    <property type="match status" value="1"/>
</dbReference>
<evidence type="ECO:0000256" key="1">
    <source>
        <dbReference type="ARBA" id="ARBA00004651"/>
    </source>
</evidence>
<comment type="subcellular location">
    <subcellularLocation>
        <location evidence="1">Cell membrane</location>
        <topology evidence="1">Multi-pass membrane protein</topology>
    </subcellularLocation>
</comment>
<feature type="transmembrane region" description="Helical" evidence="10">
    <location>
        <begin position="65"/>
        <end position="86"/>
    </location>
</feature>
<evidence type="ECO:0000256" key="4">
    <source>
        <dbReference type="ARBA" id="ARBA00022989"/>
    </source>
</evidence>
<evidence type="ECO:0000256" key="9">
    <source>
        <dbReference type="RuleBase" id="RU000688"/>
    </source>
</evidence>
<sequence length="378" mass="41136">MDIASFVSNGSHGPVTLLEIHPQLAVAYVTVLGVAAFVGTAGNLLLLTTILLASRGSHGKPLHGVVFIVNLVCSDLIVTAVINPFAIIGAVRGVTFFDNFPGLCRVLGSACIISCCTSLLCIGCISLNRYVFICRQWAYKRLYSRFNCSTMCVGTWVLGILLDLPSHAGWSRHGYDIKSSKCLFDRTYSYSYTAFLSIFGVYFPLLLIASCYVAIVVHVSRAQLRLCAAMGYKPSAFRKMLRQGKVIFAIFVVFAVCWLPYATVILMDHNDTFPMTAHVITSLVAHLHASVNFAIYGVANRNVRAAYIRLVLGGAGVKRRAAVEGVDRTVTRTRACSSDETDGIDRIFDQATLGLLDDRPPSDGTNAETCSMVYESAI</sequence>
<reference evidence="12" key="1">
    <citation type="journal article" date="2023" name="Mol. Biol. Evol.">
        <title>Third-Generation Sequencing Reveals the Adaptive Role of the Epigenome in Three Deep-Sea Polychaetes.</title>
        <authorList>
            <person name="Perez M."/>
            <person name="Aroh O."/>
            <person name="Sun Y."/>
            <person name="Lan Y."/>
            <person name="Juniper S.K."/>
            <person name="Young C.R."/>
            <person name="Angers B."/>
            <person name="Qian P.Y."/>
        </authorList>
    </citation>
    <scope>NUCLEOTIDE SEQUENCE</scope>
    <source>
        <strain evidence="12">R07B-5</strain>
    </source>
</reference>
<evidence type="ECO:0000256" key="8">
    <source>
        <dbReference type="ARBA" id="ARBA00023224"/>
    </source>
</evidence>
<dbReference type="Gene3D" id="1.20.1070.10">
    <property type="entry name" value="Rhodopsin 7-helix transmembrane proteins"/>
    <property type="match status" value="1"/>
</dbReference>
<feature type="transmembrane region" description="Helical" evidence="10">
    <location>
        <begin position="246"/>
        <end position="267"/>
    </location>
</feature>
<dbReference type="PROSITE" id="PS00237">
    <property type="entry name" value="G_PROTEIN_RECEP_F1_1"/>
    <property type="match status" value="1"/>
</dbReference>
<name>A0AAD9L3K0_RIDPI</name>
<keyword evidence="7 9" id="KW-0675">Receptor</keyword>
<evidence type="ECO:0000313" key="12">
    <source>
        <dbReference type="EMBL" id="KAK2182733.1"/>
    </source>
</evidence>
<evidence type="ECO:0000256" key="6">
    <source>
        <dbReference type="ARBA" id="ARBA00023136"/>
    </source>
</evidence>
<dbReference type="InterPro" id="IPR000276">
    <property type="entry name" value="GPCR_Rhodpsn"/>
</dbReference>
<evidence type="ECO:0000256" key="2">
    <source>
        <dbReference type="ARBA" id="ARBA00022475"/>
    </source>
</evidence>
<accession>A0AAD9L3K0</accession>
<keyword evidence="13" id="KW-1185">Reference proteome</keyword>
<keyword evidence="3 9" id="KW-0812">Transmembrane</keyword>
<comment type="caution">
    <text evidence="12">The sequence shown here is derived from an EMBL/GenBank/DDBJ whole genome shotgun (WGS) entry which is preliminary data.</text>
</comment>
<dbReference type="GO" id="GO:0005886">
    <property type="term" value="C:plasma membrane"/>
    <property type="evidence" value="ECO:0007669"/>
    <property type="project" value="UniProtKB-SubCell"/>
</dbReference>
<gene>
    <name evidence="12" type="ORF">NP493_339g00017</name>
</gene>
<evidence type="ECO:0000256" key="7">
    <source>
        <dbReference type="ARBA" id="ARBA00023170"/>
    </source>
</evidence>